<dbReference type="EMBL" id="CAJVQC010078320">
    <property type="protein sequence ID" value="CAG8816241.1"/>
    <property type="molecule type" value="Genomic_DNA"/>
</dbReference>
<protein>
    <submittedName>
        <fullName evidence="1">6420_t:CDS:1</fullName>
    </submittedName>
</protein>
<comment type="caution">
    <text evidence="1">The sequence shown here is derived from an EMBL/GenBank/DDBJ whole genome shotgun (WGS) entry which is preliminary data.</text>
</comment>
<sequence length="117" mass="13698">MATTTRAKHRQLEEQQNNLSTDDKKYSEDQSLGYVSDNNIFTDIYNKENSSDNEEDNLQKISQISDHGNNQEFNQNISPELLILAKRKNQLEFQLNQNYYLFGNFFSNLVIEKSIVK</sequence>
<name>A0ACA9RXI9_9GLOM</name>
<evidence type="ECO:0000313" key="2">
    <source>
        <dbReference type="Proteomes" id="UP000789920"/>
    </source>
</evidence>
<accession>A0ACA9RXI9</accession>
<reference evidence="1" key="1">
    <citation type="submission" date="2021-06" db="EMBL/GenBank/DDBJ databases">
        <authorList>
            <person name="Kallberg Y."/>
            <person name="Tangrot J."/>
            <person name="Rosling A."/>
        </authorList>
    </citation>
    <scope>NUCLEOTIDE SEQUENCE</scope>
    <source>
        <strain evidence="1">MA461A</strain>
    </source>
</reference>
<keyword evidence="2" id="KW-1185">Reference proteome</keyword>
<gene>
    <name evidence="1" type="ORF">RPERSI_LOCUS24411</name>
</gene>
<organism evidence="1 2">
    <name type="scientific">Racocetra persica</name>
    <dbReference type="NCBI Taxonomy" id="160502"/>
    <lineage>
        <taxon>Eukaryota</taxon>
        <taxon>Fungi</taxon>
        <taxon>Fungi incertae sedis</taxon>
        <taxon>Mucoromycota</taxon>
        <taxon>Glomeromycotina</taxon>
        <taxon>Glomeromycetes</taxon>
        <taxon>Diversisporales</taxon>
        <taxon>Gigasporaceae</taxon>
        <taxon>Racocetra</taxon>
    </lineage>
</organism>
<evidence type="ECO:0000313" key="1">
    <source>
        <dbReference type="EMBL" id="CAG8816241.1"/>
    </source>
</evidence>
<proteinExistence type="predicted"/>
<dbReference type="Proteomes" id="UP000789920">
    <property type="component" value="Unassembled WGS sequence"/>
</dbReference>